<evidence type="ECO:0000256" key="4">
    <source>
        <dbReference type="ARBA" id="ARBA00022840"/>
    </source>
</evidence>
<evidence type="ECO:0000256" key="1">
    <source>
        <dbReference type="ARBA" id="ARBA00006432"/>
    </source>
</evidence>
<dbReference type="GO" id="GO:0006637">
    <property type="term" value="P:acyl-CoA metabolic process"/>
    <property type="evidence" value="ECO:0007669"/>
    <property type="project" value="TreeGrafter"/>
</dbReference>
<comment type="caution">
    <text evidence="7">The sequence shown here is derived from an EMBL/GenBank/DDBJ whole genome shotgun (WGS) entry which is preliminary data.</text>
</comment>
<dbReference type="Pfam" id="PF00501">
    <property type="entry name" value="AMP-binding"/>
    <property type="match status" value="1"/>
</dbReference>
<keyword evidence="8" id="KW-1185">Reference proteome</keyword>
<evidence type="ECO:0000256" key="3">
    <source>
        <dbReference type="ARBA" id="ARBA00022741"/>
    </source>
</evidence>
<dbReference type="PANTHER" id="PTHR43605">
    <property type="entry name" value="ACYL-COENZYME A SYNTHETASE"/>
    <property type="match status" value="1"/>
</dbReference>
<keyword evidence="4" id="KW-0067">ATP-binding</keyword>
<gene>
    <name evidence="7" type="ORF">CLV47_10522</name>
</gene>
<protein>
    <submittedName>
        <fullName evidence="7">AMP-binding enzyme</fullName>
    </submittedName>
</protein>
<accession>A0A2T1A1K0</accession>
<feature type="region of interest" description="Disordered" evidence="5">
    <location>
        <begin position="360"/>
        <end position="399"/>
    </location>
</feature>
<dbReference type="SUPFAM" id="SSF56801">
    <property type="entry name" value="Acetyl-CoA synthetase-like"/>
    <property type="match status" value="1"/>
</dbReference>
<dbReference type="PANTHER" id="PTHR43605:SF10">
    <property type="entry name" value="ACYL-COA SYNTHETASE MEDIUM CHAIN FAMILY MEMBER 3"/>
    <property type="match status" value="1"/>
</dbReference>
<dbReference type="Proteomes" id="UP000237752">
    <property type="component" value="Unassembled WGS sequence"/>
</dbReference>
<keyword evidence="3" id="KW-0547">Nucleotide-binding</keyword>
<sequence>MTADIPTNGIDFDVRVRDLLEEYGDPQACAAELLCDRHPADAVAFTLVEPNLSAKDITYGELRDKSRIFAAALADLGVEQGDAVGVLMGKSEALVVALLGIWRRGAVHVPLFTAFAAPAIALRLTASEAKVVIVDEDQKPKLAPSEDMPDGDWTTVVVGAVADGERSFSELMASYDVDSPGNEACITGGDAPLILLFTSGTTGVPKGVPIPVRALASIHSYLEFAVDLRRSDTFWNAADPGWAYGLFYAIAGPLAIGQPSILLHAGFSPALSWAVMDKFGVTNFAGAPTVYRALRNDPTPIPEGVSLRRASSAGEPLTPDVITWAQEKLGTTVRDHYGQTEQGMMICNCWADGLREDVRPGSMGRPIPGWAPKYSSTAPTRSRLPEPPAGLPSTRRRAR</sequence>
<dbReference type="GO" id="GO:0006633">
    <property type="term" value="P:fatty acid biosynthetic process"/>
    <property type="evidence" value="ECO:0007669"/>
    <property type="project" value="TreeGrafter"/>
</dbReference>
<comment type="similarity">
    <text evidence="1">Belongs to the ATP-dependent AMP-binding enzyme family.</text>
</comment>
<dbReference type="Gene3D" id="3.40.50.12780">
    <property type="entry name" value="N-terminal domain of ligase-like"/>
    <property type="match status" value="1"/>
</dbReference>
<organism evidence="7 8">
    <name type="scientific">Antricoccus suffuscus</name>
    <dbReference type="NCBI Taxonomy" id="1629062"/>
    <lineage>
        <taxon>Bacteria</taxon>
        <taxon>Bacillati</taxon>
        <taxon>Actinomycetota</taxon>
        <taxon>Actinomycetes</taxon>
        <taxon>Geodermatophilales</taxon>
        <taxon>Antricoccaceae</taxon>
        <taxon>Antricoccus</taxon>
    </lineage>
</organism>
<dbReference type="InterPro" id="IPR051087">
    <property type="entry name" value="Mitochondrial_ACSM"/>
</dbReference>
<dbReference type="InterPro" id="IPR042099">
    <property type="entry name" value="ANL_N_sf"/>
</dbReference>
<dbReference type="GO" id="GO:0004321">
    <property type="term" value="F:fatty-acyl-CoA synthase activity"/>
    <property type="evidence" value="ECO:0007669"/>
    <property type="project" value="TreeGrafter"/>
</dbReference>
<dbReference type="InterPro" id="IPR020845">
    <property type="entry name" value="AMP-binding_CS"/>
</dbReference>
<dbReference type="PROSITE" id="PS00455">
    <property type="entry name" value="AMP_BINDING"/>
    <property type="match status" value="1"/>
</dbReference>
<evidence type="ECO:0000313" key="8">
    <source>
        <dbReference type="Proteomes" id="UP000237752"/>
    </source>
</evidence>
<evidence type="ECO:0000256" key="2">
    <source>
        <dbReference type="ARBA" id="ARBA00022598"/>
    </source>
</evidence>
<dbReference type="GO" id="GO:0015645">
    <property type="term" value="F:fatty acid ligase activity"/>
    <property type="evidence" value="ECO:0007669"/>
    <property type="project" value="TreeGrafter"/>
</dbReference>
<evidence type="ECO:0000313" key="7">
    <source>
        <dbReference type="EMBL" id="PRZ42404.1"/>
    </source>
</evidence>
<evidence type="ECO:0000259" key="6">
    <source>
        <dbReference type="Pfam" id="PF00501"/>
    </source>
</evidence>
<proteinExistence type="inferred from homology"/>
<dbReference type="RefSeq" id="WP_202862452.1">
    <property type="nucleotide sequence ID" value="NZ_PVUE01000005.1"/>
</dbReference>
<name>A0A2T1A1K0_9ACTN</name>
<reference evidence="7 8" key="1">
    <citation type="submission" date="2018-03" db="EMBL/GenBank/DDBJ databases">
        <title>Genomic Encyclopedia of Archaeal and Bacterial Type Strains, Phase II (KMG-II): from individual species to whole genera.</title>
        <authorList>
            <person name="Goeker M."/>
        </authorList>
    </citation>
    <scope>NUCLEOTIDE SEQUENCE [LARGE SCALE GENOMIC DNA]</scope>
    <source>
        <strain evidence="7 8">DSM 100065</strain>
    </source>
</reference>
<evidence type="ECO:0000256" key="5">
    <source>
        <dbReference type="SAM" id="MobiDB-lite"/>
    </source>
</evidence>
<dbReference type="InterPro" id="IPR000873">
    <property type="entry name" value="AMP-dep_synth/lig_dom"/>
</dbReference>
<dbReference type="AlphaFoldDB" id="A0A2T1A1K0"/>
<keyword evidence="2" id="KW-0436">Ligase</keyword>
<dbReference type="GO" id="GO:0005524">
    <property type="term" value="F:ATP binding"/>
    <property type="evidence" value="ECO:0007669"/>
    <property type="project" value="UniProtKB-KW"/>
</dbReference>
<feature type="domain" description="AMP-dependent synthetase/ligase" evidence="6">
    <location>
        <begin position="36"/>
        <end position="370"/>
    </location>
</feature>
<dbReference type="EMBL" id="PVUE01000005">
    <property type="protein sequence ID" value="PRZ42404.1"/>
    <property type="molecule type" value="Genomic_DNA"/>
</dbReference>